<evidence type="ECO:0000313" key="2">
    <source>
        <dbReference type="Proteomes" id="UP000184452"/>
    </source>
</evidence>
<dbReference type="EMBL" id="FQZK01000021">
    <property type="protein sequence ID" value="SHK49667.1"/>
    <property type="molecule type" value="Genomic_DNA"/>
</dbReference>
<organism evidence="1 2">
    <name type="scientific">Nocardiopsis flavescens</name>
    <dbReference type="NCBI Taxonomy" id="758803"/>
    <lineage>
        <taxon>Bacteria</taxon>
        <taxon>Bacillati</taxon>
        <taxon>Actinomycetota</taxon>
        <taxon>Actinomycetes</taxon>
        <taxon>Streptosporangiales</taxon>
        <taxon>Nocardiopsidaceae</taxon>
        <taxon>Nocardiopsis</taxon>
    </lineage>
</organism>
<accession>A0A1M6SYE6</accession>
<reference evidence="1 2" key="1">
    <citation type="submission" date="2016-11" db="EMBL/GenBank/DDBJ databases">
        <authorList>
            <person name="Jaros S."/>
            <person name="Januszkiewicz K."/>
            <person name="Wedrychowicz H."/>
        </authorList>
    </citation>
    <scope>NUCLEOTIDE SEQUENCE [LARGE SCALE GENOMIC DNA]</scope>
    <source>
        <strain evidence="1 2">CGMCC 4.5723</strain>
    </source>
</reference>
<dbReference type="Proteomes" id="UP000184452">
    <property type="component" value="Unassembled WGS sequence"/>
</dbReference>
<evidence type="ECO:0000313" key="1">
    <source>
        <dbReference type="EMBL" id="SHK49667.1"/>
    </source>
</evidence>
<name>A0A1M6SYE6_9ACTN</name>
<dbReference type="AlphaFoldDB" id="A0A1M6SYE6"/>
<dbReference type="RefSeq" id="WP_073382615.1">
    <property type="nucleotide sequence ID" value="NZ_FQZK01000021.1"/>
</dbReference>
<sequence>MSTTTFGEASTTQGIASAVRSCLEWSGDAGTGPAPDPAALALLLTVHRELGAPDPGDWTVDDVREVAREVRARPRTPDGLHGADRPGGDGELLRSTWLAWCDHLVDRGGLLSDESPRRLRAAVEEADLAPGPGARPAEVPVAAPLLAERFEREGPRPVAPAEPADLDEAARRCRTLADAARLTVWIDRGRVLRPDPEGRDALCAEDVLAAAAHLETSPADIAHLFCVARAGRLLRTTYTRVLTGDAARAWSSGVPGAVSDAWADALPAMAAGHGTTALLVLTDLFLSGRERTPGEVAASCSGRGGPGPDAVGAALKLLSDLNAVHSGRGRFRISRLGDHFMVRRLQGAGADVRVTGAVADMSVGEVLALLEEGRPVDTDGLLERWARGRDIDTVAGDLLEACAEPGAWHRRRRVFALLVARGADPEALLRAHLHHPVLGGWVRRLRSGPQEPPTSPVTAWALLDDYALLMEAGIPLPAGDRDRLVPHAARFVRSVRSCGHPAADGVLDRLTDGELGLDLARAARRERAD</sequence>
<proteinExistence type="predicted"/>
<keyword evidence="2" id="KW-1185">Reference proteome</keyword>
<protein>
    <submittedName>
        <fullName evidence="1">Uncharacterized protein</fullName>
    </submittedName>
</protein>
<gene>
    <name evidence="1" type="ORF">SAMN05421803_12175</name>
</gene>
<dbReference type="OrthoDB" id="3416853at2"/>